<comment type="similarity">
    <text evidence="2 6">Belongs to the NIP7 family.</text>
</comment>
<comment type="subcellular location">
    <subcellularLocation>
        <location evidence="1">Nucleus</location>
        <location evidence="1">Nucleolus</location>
    </subcellularLocation>
</comment>
<evidence type="ECO:0000313" key="8">
    <source>
        <dbReference type="EMBL" id="CAK8989508.1"/>
    </source>
</evidence>
<dbReference type="PIRSF" id="PIRSF017190">
    <property type="entry name" value="Rbsml_synth_fac_NIP7"/>
    <property type="match status" value="1"/>
</dbReference>
<dbReference type="SMART" id="SM00359">
    <property type="entry name" value="PUA"/>
    <property type="match status" value="1"/>
</dbReference>
<dbReference type="PROSITE" id="PS50890">
    <property type="entry name" value="PUA"/>
    <property type="match status" value="1"/>
</dbReference>
<dbReference type="CDD" id="cd21151">
    <property type="entry name" value="PUA_Nip7-like"/>
    <property type="match status" value="1"/>
</dbReference>
<evidence type="ECO:0000256" key="1">
    <source>
        <dbReference type="ARBA" id="ARBA00004604"/>
    </source>
</evidence>
<name>A0ABP0HIB3_9DINO</name>
<evidence type="ECO:0000313" key="9">
    <source>
        <dbReference type="Proteomes" id="UP001642464"/>
    </source>
</evidence>
<keyword evidence="4 6" id="KW-0694">RNA-binding</keyword>
<evidence type="ECO:0000256" key="2">
    <source>
        <dbReference type="ARBA" id="ARBA00009895"/>
    </source>
</evidence>
<gene>
    <name evidence="8" type="ORF">SCF082_LOCUS1837</name>
</gene>
<feature type="domain" description="PUA" evidence="7">
    <location>
        <begin position="95"/>
        <end position="170"/>
    </location>
</feature>
<dbReference type="PANTHER" id="PTHR23415">
    <property type="entry name" value="CYCLIN-DEPENDENT KINASES REGULATORY SUBUNIT/60S RIBOSOME SUBUNIT BIOGENESIS PROTEIN NIP7"/>
    <property type="match status" value="1"/>
</dbReference>
<comment type="subunit">
    <text evidence="6">Interacts with pre-ribosome complex.</text>
</comment>
<evidence type="ECO:0000256" key="6">
    <source>
        <dbReference type="PIRNR" id="PIRNR017190"/>
    </source>
</evidence>
<reference evidence="8 9" key="1">
    <citation type="submission" date="2024-02" db="EMBL/GenBank/DDBJ databases">
        <authorList>
            <person name="Chen Y."/>
            <person name="Shah S."/>
            <person name="Dougan E. K."/>
            <person name="Thang M."/>
            <person name="Chan C."/>
        </authorList>
    </citation>
    <scope>NUCLEOTIDE SEQUENCE [LARGE SCALE GENOMIC DNA]</scope>
</reference>
<dbReference type="InterPro" id="IPR040598">
    <property type="entry name" value="NIP7_N"/>
</dbReference>
<evidence type="ECO:0000256" key="5">
    <source>
        <dbReference type="ARBA" id="ARBA00023242"/>
    </source>
</evidence>
<evidence type="ECO:0000256" key="3">
    <source>
        <dbReference type="ARBA" id="ARBA00022517"/>
    </source>
</evidence>
<comment type="function">
    <text evidence="6">Required for proper 27S pre-rRNA processing and 60S ribosome subunit assembly.</text>
</comment>
<organism evidence="8 9">
    <name type="scientific">Durusdinium trenchii</name>
    <dbReference type="NCBI Taxonomy" id="1381693"/>
    <lineage>
        <taxon>Eukaryota</taxon>
        <taxon>Sar</taxon>
        <taxon>Alveolata</taxon>
        <taxon>Dinophyceae</taxon>
        <taxon>Suessiales</taxon>
        <taxon>Symbiodiniaceae</taxon>
        <taxon>Durusdinium</taxon>
    </lineage>
</organism>
<keyword evidence="3 6" id="KW-0690">Ribosome biogenesis</keyword>
<sequence length="180" mass="20308">MRPLTDEETKVVFEKLTKFMGQDVARLIDRKDERHVFRLHKNRVYYLSETQLFSSSSFARDKLLALGTLFGKFTKSGKFHLTVHCLDFLAQYAKYKVWVKANSEMSFLYGHHVTKAGLGRITEGTPQYGGVVVYSMSDVPLGFGLAAQSTAMCASLEPTAIVVLHQGDVGEYLRSEQEMN</sequence>
<dbReference type="Gene3D" id="2.30.130.10">
    <property type="entry name" value="PUA domain"/>
    <property type="match status" value="1"/>
</dbReference>
<dbReference type="Proteomes" id="UP001642464">
    <property type="component" value="Unassembled WGS sequence"/>
</dbReference>
<proteinExistence type="inferred from homology"/>
<comment type="caution">
    <text evidence="8">The sequence shown here is derived from an EMBL/GenBank/DDBJ whole genome shotgun (WGS) entry which is preliminary data.</text>
</comment>
<evidence type="ECO:0000256" key="4">
    <source>
        <dbReference type="ARBA" id="ARBA00022884"/>
    </source>
</evidence>
<keyword evidence="5 6" id="KW-0539">Nucleus</keyword>
<accession>A0ABP0HIB3</accession>
<protein>
    <recommendedName>
        <fullName evidence="6">60S ribosome subunit biogenesis protein NIP7 homolog</fullName>
    </recommendedName>
</protein>
<dbReference type="InterPro" id="IPR015947">
    <property type="entry name" value="PUA-like_sf"/>
</dbReference>
<dbReference type="InterPro" id="IPR055359">
    <property type="entry name" value="Nip7_N_euk"/>
</dbReference>
<evidence type="ECO:0000259" key="7">
    <source>
        <dbReference type="SMART" id="SM00359"/>
    </source>
</evidence>
<dbReference type="Pfam" id="PF17833">
    <property type="entry name" value="pre-PUA_NIP7"/>
    <property type="match status" value="1"/>
</dbReference>
<dbReference type="InterPro" id="IPR002478">
    <property type="entry name" value="PUA"/>
</dbReference>
<dbReference type="SUPFAM" id="SSF88802">
    <property type="entry name" value="Pre-PUA domain"/>
    <property type="match status" value="1"/>
</dbReference>
<dbReference type="SUPFAM" id="SSF88697">
    <property type="entry name" value="PUA domain-like"/>
    <property type="match status" value="1"/>
</dbReference>
<dbReference type="InterPro" id="IPR016686">
    <property type="entry name" value="Ribosomal_synth_fac_NIP7"/>
</dbReference>
<dbReference type="CDD" id="cd21146">
    <property type="entry name" value="Nip7_N_euk"/>
    <property type="match status" value="1"/>
</dbReference>
<dbReference type="Pfam" id="PF03657">
    <property type="entry name" value="UPF0113"/>
    <property type="match status" value="1"/>
</dbReference>
<dbReference type="InterPro" id="IPR036974">
    <property type="entry name" value="PUA_sf"/>
</dbReference>
<dbReference type="InterPro" id="IPR005155">
    <property type="entry name" value="UPF0113_PUA"/>
</dbReference>
<dbReference type="EMBL" id="CAXAMM010000895">
    <property type="protein sequence ID" value="CAK8989508.1"/>
    <property type="molecule type" value="Genomic_DNA"/>
</dbReference>
<dbReference type="Gene3D" id="3.10.450.220">
    <property type="match status" value="1"/>
</dbReference>
<keyword evidence="9" id="KW-1185">Reference proteome</keyword>